<dbReference type="AlphaFoldDB" id="A0A1D2YUE4"/>
<feature type="transmembrane region" description="Helical" evidence="1">
    <location>
        <begin position="112"/>
        <end position="133"/>
    </location>
</feature>
<dbReference type="OrthoDB" id="2968208at2"/>
<keyword evidence="3" id="KW-1185">Reference proteome</keyword>
<reference evidence="2 3" key="1">
    <citation type="submission" date="2016-09" db="EMBL/GenBank/DDBJ databases">
        <title>Draft genome sequence for the type strain of Vulcanibacillus modesticaldus BR, a strictly anaerobic, moderately thermophilic, and nitrate-reducing bacterium from deep sea-hydrothermal vents of the Mid-Atlantic Ridge.</title>
        <authorList>
            <person name="Abin C.A."/>
            <person name="Hollibaugh J.T."/>
        </authorList>
    </citation>
    <scope>NUCLEOTIDE SEQUENCE [LARGE SCALE GENOMIC DNA]</scope>
    <source>
        <strain evidence="2 3">BR</strain>
    </source>
</reference>
<feature type="transmembrane region" description="Helical" evidence="1">
    <location>
        <begin position="188"/>
        <end position="212"/>
    </location>
</feature>
<feature type="transmembrane region" description="Helical" evidence="1">
    <location>
        <begin position="160"/>
        <end position="176"/>
    </location>
</feature>
<feature type="transmembrane region" description="Helical" evidence="1">
    <location>
        <begin position="48"/>
        <end position="68"/>
    </location>
</feature>
<evidence type="ECO:0000313" key="2">
    <source>
        <dbReference type="EMBL" id="OEF99328.1"/>
    </source>
</evidence>
<dbReference type="RefSeq" id="WP_069656721.1">
    <property type="nucleotide sequence ID" value="NZ_MIJF01000024.1"/>
</dbReference>
<protein>
    <submittedName>
        <fullName evidence="2">Uncharacterized protein</fullName>
    </submittedName>
</protein>
<comment type="caution">
    <text evidence="2">The sequence shown here is derived from an EMBL/GenBank/DDBJ whole genome shotgun (WGS) entry which is preliminary data.</text>
</comment>
<evidence type="ECO:0000256" key="1">
    <source>
        <dbReference type="SAM" id="Phobius"/>
    </source>
</evidence>
<organism evidence="2 3">
    <name type="scientific">Vulcanibacillus modesticaldus</name>
    <dbReference type="NCBI Taxonomy" id="337097"/>
    <lineage>
        <taxon>Bacteria</taxon>
        <taxon>Bacillati</taxon>
        <taxon>Bacillota</taxon>
        <taxon>Bacilli</taxon>
        <taxon>Bacillales</taxon>
        <taxon>Bacillaceae</taxon>
        <taxon>Vulcanibacillus</taxon>
    </lineage>
</organism>
<dbReference type="EMBL" id="MIJF01000024">
    <property type="protein sequence ID" value="OEF99328.1"/>
    <property type="molecule type" value="Genomic_DNA"/>
</dbReference>
<dbReference type="Proteomes" id="UP000243739">
    <property type="component" value="Unassembled WGS sequence"/>
</dbReference>
<proteinExistence type="predicted"/>
<keyword evidence="1" id="KW-0472">Membrane</keyword>
<keyword evidence="1" id="KW-1133">Transmembrane helix</keyword>
<feature type="transmembrane region" description="Helical" evidence="1">
    <location>
        <begin position="16"/>
        <end position="36"/>
    </location>
</feature>
<accession>A0A1D2YUE4</accession>
<dbReference type="STRING" id="337097.BHF71_01685"/>
<feature type="transmembrane region" description="Helical" evidence="1">
    <location>
        <begin position="80"/>
        <end position="105"/>
    </location>
</feature>
<gene>
    <name evidence="2" type="ORF">BHF71_01685</name>
</gene>
<sequence>MDANRVLQFGLVKLPIGLLVLFVGLSVAVFITEKIARKKQLAKDEWTNIIFTLSLVFLIFYKFGWVIFDIKSVLKNPASLIWTTGSPTTILISTVVSALVFLYLIKKHKYPLFTILDLSWLTIAITLFLYNLFIVDYGKVTDLFFGIALQEGSKFNYHPINWYRVLWVGILLIVRFTKWSDLNYAKLLYLYILLGLGLLLISIFDISFNLVFGFTFNQWAFLALITLGGVGLIKTSVD</sequence>
<feature type="transmembrane region" description="Helical" evidence="1">
    <location>
        <begin position="218"/>
        <end position="237"/>
    </location>
</feature>
<evidence type="ECO:0000313" key="3">
    <source>
        <dbReference type="Proteomes" id="UP000243739"/>
    </source>
</evidence>
<keyword evidence="1" id="KW-0812">Transmembrane</keyword>
<name>A0A1D2YUE4_9BACI</name>